<dbReference type="SUPFAM" id="SSF57716">
    <property type="entry name" value="Glucocorticoid receptor-like (DNA-binding domain)"/>
    <property type="match status" value="1"/>
</dbReference>
<sequence length="284" mass="32453">MADAMDLAQQREQEDRERHISIARSRIAAPSRFLCEECDTPIPEARRIAIPGVAFCMTCQQIEELKSKHYRGFNDANPDEAIRTCWAMADRIIYHSDRVESPREIANRWINKNIVIVDTETTGLDREAEIIEISIIDCTGAILLNTFIKPSKDIPAEATEIHGITDEMVEDAPSWKEMLPQVLELISHGWVAYNAKFDARMLEQASGSRVDPDYFGVPECAMQLYAEYNGEWDKKRRKYKWKKLTDAATSLDAWPEEIDENPHRALYDCYLTLGVIRSIAGGKK</sequence>
<dbReference type="NCBIfam" id="TIGR02419">
    <property type="entry name" value="C4_traR_proteo"/>
    <property type="match status" value="1"/>
</dbReference>
<name>A0A0C2MZB4_THEKT</name>
<dbReference type="GO" id="GO:0045004">
    <property type="term" value="P:DNA replication proofreading"/>
    <property type="evidence" value="ECO:0007669"/>
    <property type="project" value="TreeGrafter"/>
</dbReference>
<dbReference type="GO" id="GO:0005829">
    <property type="term" value="C:cytosol"/>
    <property type="evidence" value="ECO:0007669"/>
    <property type="project" value="TreeGrafter"/>
</dbReference>
<dbReference type="GO" id="GO:0003676">
    <property type="term" value="F:nucleic acid binding"/>
    <property type="evidence" value="ECO:0007669"/>
    <property type="project" value="InterPro"/>
</dbReference>
<keyword evidence="3" id="KW-0862">Zinc</keyword>
<dbReference type="AlphaFoldDB" id="A0A0C2MZB4"/>
<evidence type="ECO:0000313" key="6">
    <source>
        <dbReference type="Proteomes" id="UP000031668"/>
    </source>
</evidence>
<gene>
    <name evidence="5" type="ORF">RF11_02391</name>
</gene>
<dbReference type="SUPFAM" id="SSF53098">
    <property type="entry name" value="Ribonuclease H-like"/>
    <property type="match status" value="1"/>
</dbReference>
<dbReference type="Pfam" id="PF00929">
    <property type="entry name" value="RNase_T"/>
    <property type="match status" value="1"/>
</dbReference>
<dbReference type="PROSITE" id="PS51128">
    <property type="entry name" value="ZF_DKSA_2"/>
    <property type="match status" value="1"/>
</dbReference>
<dbReference type="PANTHER" id="PTHR30231">
    <property type="entry name" value="DNA POLYMERASE III SUBUNIT EPSILON"/>
    <property type="match status" value="1"/>
</dbReference>
<dbReference type="InterPro" id="IPR012783">
    <property type="entry name" value="Znf_C4_TraR"/>
</dbReference>
<dbReference type="EMBL" id="JWZT01001155">
    <property type="protein sequence ID" value="KII72651.1"/>
    <property type="molecule type" value="Genomic_DNA"/>
</dbReference>
<dbReference type="Pfam" id="PF01258">
    <property type="entry name" value="zf-dskA_traR"/>
    <property type="match status" value="1"/>
</dbReference>
<dbReference type="InterPro" id="IPR012337">
    <property type="entry name" value="RNaseH-like_sf"/>
</dbReference>
<evidence type="ECO:0000256" key="2">
    <source>
        <dbReference type="ARBA" id="ARBA00022771"/>
    </source>
</evidence>
<dbReference type="OrthoDB" id="16516at2759"/>
<dbReference type="GO" id="GO:0008270">
    <property type="term" value="F:zinc ion binding"/>
    <property type="evidence" value="ECO:0007669"/>
    <property type="project" value="UniProtKB-KW"/>
</dbReference>
<dbReference type="PROSITE" id="PS01102">
    <property type="entry name" value="ZF_DKSA_1"/>
    <property type="match status" value="1"/>
</dbReference>
<reference evidence="5 6" key="1">
    <citation type="journal article" date="2014" name="Genome Biol. Evol.">
        <title>The genome of the myxosporean Thelohanellus kitauei shows adaptations to nutrient acquisition within its fish host.</title>
        <authorList>
            <person name="Yang Y."/>
            <person name="Xiong J."/>
            <person name="Zhou Z."/>
            <person name="Huo F."/>
            <person name="Miao W."/>
            <person name="Ran C."/>
            <person name="Liu Y."/>
            <person name="Zhang J."/>
            <person name="Feng J."/>
            <person name="Wang M."/>
            <person name="Wang M."/>
            <person name="Wang L."/>
            <person name="Yao B."/>
        </authorList>
    </citation>
    <scope>NUCLEOTIDE SEQUENCE [LARGE SCALE GENOMIC DNA]</scope>
    <source>
        <strain evidence="5">Wuqing</strain>
    </source>
</reference>
<dbReference type="InterPro" id="IPR000962">
    <property type="entry name" value="Znf_DskA_TraR"/>
</dbReference>
<keyword evidence="5" id="KW-0269">Exonuclease</keyword>
<evidence type="ECO:0000313" key="5">
    <source>
        <dbReference type="EMBL" id="KII72651.1"/>
    </source>
</evidence>
<organism evidence="5 6">
    <name type="scientific">Thelohanellus kitauei</name>
    <name type="common">Myxosporean</name>
    <dbReference type="NCBI Taxonomy" id="669202"/>
    <lineage>
        <taxon>Eukaryota</taxon>
        <taxon>Metazoa</taxon>
        <taxon>Cnidaria</taxon>
        <taxon>Myxozoa</taxon>
        <taxon>Myxosporea</taxon>
        <taxon>Bivalvulida</taxon>
        <taxon>Platysporina</taxon>
        <taxon>Myxobolidae</taxon>
        <taxon>Thelohanellus</taxon>
    </lineage>
</organism>
<comment type="caution">
    <text evidence="5">The sequence shown here is derived from an EMBL/GenBank/DDBJ whole genome shotgun (WGS) entry which is preliminary data.</text>
</comment>
<dbReference type="InterPro" id="IPR036397">
    <property type="entry name" value="RNaseH_sf"/>
</dbReference>
<proteinExistence type="predicted"/>
<dbReference type="GO" id="GO:0008408">
    <property type="term" value="F:3'-5' exonuclease activity"/>
    <property type="evidence" value="ECO:0007669"/>
    <property type="project" value="TreeGrafter"/>
</dbReference>
<keyword evidence="5" id="KW-0378">Hydrolase</keyword>
<evidence type="ECO:0000256" key="3">
    <source>
        <dbReference type="ARBA" id="ARBA00022833"/>
    </source>
</evidence>
<feature type="domain" description="Exonuclease" evidence="4">
    <location>
        <begin position="113"/>
        <end position="284"/>
    </location>
</feature>
<dbReference type="InterPro" id="IPR020458">
    <property type="entry name" value="Znf_DskA_TraR_CS"/>
</dbReference>
<keyword evidence="5" id="KW-0540">Nuclease</keyword>
<dbReference type="SMART" id="SM00479">
    <property type="entry name" value="EXOIII"/>
    <property type="match status" value="1"/>
</dbReference>
<keyword evidence="2" id="KW-0863">Zinc-finger</keyword>
<evidence type="ECO:0000259" key="4">
    <source>
        <dbReference type="SMART" id="SM00479"/>
    </source>
</evidence>
<keyword evidence="6" id="KW-1185">Reference proteome</keyword>
<dbReference type="InterPro" id="IPR013520">
    <property type="entry name" value="Ribonucl_H"/>
</dbReference>
<keyword evidence="1" id="KW-0479">Metal-binding</keyword>
<dbReference type="CDD" id="cd06127">
    <property type="entry name" value="DEDDh"/>
    <property type="match status" value="1"/>
</dbReference>
<accession>A0A0C2MZB4</accession>
<dbReference type="Gene3D" id="1.20.120.910">
    <property type="entry name" value="DksA, coiled-coil domain"/>
    <property type="match status" value="1"/>
</dbReference>
<dbReference type="PANTHER" id="PTHR30231:SF37">
    <property type="entry name" value="EXODEOXYRIBONUCLEASE 10"/>
    <property type="match status" value="1"/>
</dbReference>
<protein>
    <submittedName>
        <fullName evidence="5">Putative exonuclease CP81</fullName>
    </submittedName>
</protein>
<evidence type="ECO:0000256" key="1">
    <source>
        <dbReference type="ARBA" id="ARBA00022723"/>
    </source>
</evidence>
<dbReference type="Gene3D" id="3.30.420.10">
    <property type="entry name" value="Ribonuclease H-like superfamily/Ribonuclease H"/>
    <property type="match status" value="1"/>
</dbReference>
<dbReference type="Proteomes" id="UP000031668">
    <property type="component" value="Unassembled WGS sequence"/>
</dbReference>